<dbReference type="EMBL" id="VWFP01000044">
    <property type="protein sequence ID" value="KAA4619524.1"/>
    <property type="molecule type" value="Genomic_DNA"/>
</dbReference>
<dbReference type="GO" id="GO:0016757">
    <property type="term" value="F:glycosyltransferase activity"/>
    <property type="evidence" value="ECO:0007669"/>
    <property type="project" value="InterPro"/>
</dbReference>
<keyword evidence="1 4" id="KW-0808">Transferase</keyword>
<reference evidence="4 5" key="1">
    <citation type="submission" date="2018-08" db="EMBL/GenBank/DDBJ databases">
        <title>A genome reference for cultivated species of the human gut microbiota.</title>
        <authorList>
            <person name="Zou Y."/>
            <person name="Xue W."/>
            <person name="Luo G."/>
        </authorList>
    </citation>
    <scope>NUCLEOTIDE SEQUENCE [LARGE SCALE GENOMIC DNA]</scope>
    <source>
        <strain evidence="4 5">AF04-46</strain>
    </source>
</reference>
<dbReference type="Gene3D" id="3.40.50.2000">
    <property type="entry name" value="Glycogen Phosphorylase B"/>
    <property type="match status" value="2"/>
</dbReference>
<evidence type="ECO:0000313" key="3">
    <source>
        <dbReference type="EMBL" id="KAA4619524.1"/>
    </source>
</evidence>
<name>A0A413EY42_BACOV</name>
<accession>A0A413EY42</accession>
<evidence type="ECO:0000313" key="4">
    <source>
        <dbReference type="EMBL" id="RGX12901.1"/>
    </source>
</evidence>
<gene>
    <name evidence="4" type="ORF">DWV35_03125</name>
    <name evidence="3" type="ORF">F3B90_25225</name>
</gene>
<dbReference type="PANTHER" id="PTHR46401">
    <property type="entry name" value="GLYCOSYLTRANSFERASE WBBK-RELATED"/>
    <property type="match status" value="1"/>
</dbReference>
<comment type="caution">
    <text evidence="4">The sequence shown here is derived from an EMBL/GenBank/DDBJ whole genome shotgun (WGS) entry which is preliminary data.</text>
</comment>
<dbReference type="Pfam" id="PF00534">
    <property type="entry name" value="Glycos_transf_1"/>
    <property type="match status" value="1"/>
</dbReference>
<feature type="domain" description="Glycosyl transferase family 1" evidence="2">
    <location>
        <begin position="204"/>
        <end position="335"/>
    </location>
</feature>
<dbReference type="RefSeq" id="WP_117513620.1">
    <property type="nucleotide sequence ID" value="NZ_CAKJYT010000009.1"/>
</dbReference>
<dbReference type="EMBL" id="QSBI01000002">
    <property type="protein sequence ID" value="RGX12901.1"/>
    <property type="molecule type" value="Genomic_DNA"/>
</dbReference>
<dbReference type="InterPro" id="IPR001296">
    <property type="entry name" value="Glyco_trans_1"/>
</dbReference>
<organism evidence="4 5">
    <name type="scientific">Bacteroides ovatus</name>
    <dbReference type="NCBI Taxonomy" id="28116"/>
    <lineage>
        <taxon>Bacteria</taxon>
        <taxon>Pseudomonadati</taxon>
        <taxon>Bacteroidota</taxon>
        <taxon>Bacteroidia</taxon>
        <taxon>Bacteroidales</taxon>
        <taxon>Bacteroidaceae</taxon>
        <taxon>Bacteroides</taxon>
    </lineage>
</organism>
<evidence type="ECO:0000313" key="6">
    <source>
        <dbReference type="Proteomes" id="UP000424805"/>
    </source>
</evidence>
<dbReference type="Proteomes" id="UP000286031">
    <property type="component" value="Unassembled WGS sequence"/>
</dbReference>
<reference evidence="3 6" key="2">
    <citation type="journal article" date="2019" name="Nat. Med.">
        <title>A library of human gut bacterial isolates paired with longitudinal multiomics data enables mechanistic microbiome research.</title>
        <authorList>
            <person name="Poyet M."/>
            <person name="Groussin M."/>
            <person name="Gibbons S.M."/>
            <person name="Avila-Pacheco J."/>
            <person name="Jiang X."/>
            <person name="Kearney S.M."/>
            <person name="Perrotta A.R."/>
            <person name="Berdy B."/>
            <person name="Zhao S."/>
            <person name="Lieberman T.D."/>
            <person name="Swanson P.K."/>
            <person name="Smith M."/>
            <person name="Roesemann S."/>
            <person name="Alexander J.E."/>
            <person name="Rich S.A."/>
            <person name="Livny J."/>
            <person name="Vlamakis H."/>
            <person name="Clish C."/>
            <person name="Bullock K."/>
            <person name="Deik A."/>
            <person name="Scott J."/>
            <person name="Pierce K.A."/>
            <person name="Xavier R.J."/>
            <person name="Alm E.J."/>
        </authorList>
    </citation>
    <scope>NUCLEOTIDE SEQUENCE [LARGE SCALE GENOMIC DNA]</scope>
    <source>
        <strain evidence="3 6">BIOML-A15</strain>
    </source>
</reference>
<evidence type="ECO:0000313" key="5">
    <source>
        <dbReference type="Proteomes" id="UP000286031"/>
    </source>
</evidence>
<dbReference type="PANTHER" id="PTHR46401:SF2">
    <property type="entry name" value="GLYCOSYLTRANSFERASE WBBK-RELATED"/>
    <property type="match status" value="1"/>
</dbReference>
<dbReference type="AlphaFoldDB" id="A0A413EY42"/>
<dbReference type="Proteomes" id="UP000424805">
    <property type="component" value="Unassembled WGS sequence"/>
</dbReference>
<proteinExistence type="predicted"/>
<dbReference type="GO" id="GO:0009103">
    <property type="term" value="P:lipopolysaccharide biosynthetic process"/>
    <property type="evidence" value="ECO:0007669"/>
    <property type="project" value="TreeGrafter"/>
</dbReference>
<protein>
    <submittedName>
        <fullName evidence="3 4">Glycosyltransferase</fullName>
    </submittedName>
</protein>
<evidence type="ECO:0000259" key="2">
    <source>
        <dbReference type="Pfam" id="PF00534"/>
    </source>
</evidence>
<evidence type="ECO:0000256" key="1">
    <source>
        <dbReference type="ARBA" id="ARBA00022679"/>
    </source>
</evidence>
<dbReference type="SUPFAM" id="SSF53756">
    <property type="entry name" value="UDP-Glycosyltransferase/glycogen phosphorylase"/>
    <property type="match status" value="1"/>
</dbReference>
<sequence>MKKVLLIASEYAPGMLSFASSIINRLSESNEFEIYAVVVSRGKFKYEPLLCEKAKKKTICIEAPANCILEKLLFKIWPSKLISNINKTIRDNHIECIHFLTIDFTLTLFIYLKLRGNNSVYYTVHDLWPHEGERKSLAGRLISCYINWSTKINMKIIPNLTTSSRTQYIALKDRYPSKKVNLTCFPTLVTSQIVSGERVVRELNGITNYILFFGSVDKYKGVDLLLNAYRLLRNKNSFLVVAGKGIQYFDTNIQKGEIRINRFIEDNELKYLYENAAIVVYPYRSATMSGVLSLAYYFKKKLLVSDIPFFIDNISLQTSVFQSGNIYDLSEKIRVKLNETSHIGDSGYYEKLYSTDTLITGYKHLYNKS</sequence>